<feature type="transmembrane region" description="Helical" evidence="1">
    <location>
        <begin position="76"/>
        <end position="95"/>
    </location>
</feature>
<feature type="transmembrane region" description="Helical" evidence="1">
    <location>
        <begin position="193"/>
        <end position="213"/>
    </location>
</feature>
<keyword evidence="1" id="KW-0472">Membrane</keyword>
<feature type="transmembrane region" description="Helical" evidence="1">
    <location>
        <begin position="284"/>
        <end position="304"/>
    </location>
</feature>
<gene>
    <name evidence="2" type="ORF">N1027_00480</name>
</gene>
<reference evidence="2" key="1">
    <citation type="submission" date="2022-08" db="EMBL/GenBank/DDBJ databases">
        <authorList>
            <person name="Deng Y."/>
            <person name="Han X.-F."/>
            <person name="Zhang Y.-Q."/>
        </authorList>
    </citation>
    <scope>NUCLEOTIDE SEQUENCE</scope>
    <source>
        <strain evidence="2">CPCC 205763</strain>
    </source>
</reference>
<feature type="transmembrane region" description="Helical" evidence="1">
    <location>
        <begin position="342"/>
        <end position="361"/>
    </location>
</feature>
<evidence type="ECO:0000313" key="3">
    <source>
        <dbReference type="Proteomes" id="UP001165584"/>
    </source>
</evidence>
<name>A0ABT2GK62_9MICO</name>
<dbReference type="EMBL" id="JANLCM010000001">
    <property type="protein sequence ID" value="MCS5716607.1"/>
    <property type="molecule type" value="Genomic_DNA"/>
</dbReference>
<comment type="caution">
    <text evidence="2">The sequence shown here is derived from an EMBL/GenBank/DDBJ whole genome shotgun (WGS) entry which is preliminary data.</text>
</comment>
<evidence type="ECO:0000313" key="2">
    <source>
        <dbReference type="EMBL" id="MCS5716607.1"/>
    </source>
</evidence>
<feature type="transmembrane region" description="Helical" evidence="1">
    <location>
        <begin position="159"/>
        <end position="187"/>
    </location>
</feature>
<feature type="transmembrane region" description="Helical" evidence="1">
    <location>
        <begin position="253"/>
        <end position="272"/>
    </location>
</feature>
<protein>
    <submittedName>
        <fullName evidence="2">Uncharacterized protein</fullName>
    </submittedName>
</protein>
<accession>A0ABT2GK62</accession>
<feature type="transmembrane region" description="Helical" evidence="1">
    <location>
        <begin position="127"/>
        <end position="147"/>
    </location>
</feature>
<keyword evidence="1" id="KW-0812">Transmembrane</keyword>
<feature type="transmembrane region" description="Helical" evidence="1">
    <location>
        <begin position="102"/>
        <end position="121"/>
    </location>
</feature>
<dbReference type="RefSeq" id="WP_259503852.1">
    <property type="nucleotide sequence ID" value="NZ_JANLCM010000001.1"/>
</dbReference>
<feature type="transmembrane region" description="Helical" evidence="1">
    <location>
        <begin position="12"/>
        <end position="29"/>
    </location>
</feature>
<organism evidence="2 3">
    <name type="scientific">Herbiconiux aconitum</name>
    <dbReference type="NCBI Taxonomy" id="2970913"/>
    <lineage>
        <taxon>Bacteria</taxon>
        <taxon>Bacillati</taxon>
        <taxon>Actinomycetota</taxon>
        <taxon>Actinomycetes</taxon>
        <taxon>Micrococcales</taxon>
        <taxon>Microbacteriaceae</taxon>
        <taxon>Herbiconiux</taxon>
    </lineage>
</organism>
<keyword evidence="1" id="KW-1133">Transmembrane helix</keyword>
<dbReference type="Proteomes" id="UP001165584">
    <property type="component" value="Unassembled WGS sequence"/>
</dbReference>
<keyword evidence="3" id="KW-1185">Reference proteome</keyword>
<evidence type="ECO:0000256" key="1">
    <source>
        <dbReference type="SAM" id="Phobius"/>
    </source>
</evidence>
<feature type="transmembrane region" description="Helical" evidence="1">
    <location>
        <begin position="316"/>
        <end position="336"/>
    </location>
</feature>
<sequence length="446" mass="47987">MSVRCWFTASRAHYATLLLAFAWICYYGRDQWFYYDEWDFLNADGVDLLAPHVGHWSTIPILATQALLHTVGMQSYWPYLILAILVHVGLAHVLWRAMKAVGVLPWIATALAFVFVLYGAGADNILWAFQFGFVGGVLCGTTAALIADGLSRQNFRRRAPLVAAVLVLGLMFAGTAVPFLVALALLALRRVGVPRALIVVGIPTLVYLVWYLFAKANPAYSMPTQWQPHSIGQLLLDVPSYAGRMIVGAFQGLGPVPFAGLVISLALLLFALVTVRRQWRQAPLALALALAGIVFALLTGFSRLNISPELATSGRYLYVVVATTLPLAGVALTALWAGRRAVLAVVLVAGAAAALWGALGIRSHSAQMAGIELPTRDVIYATVSLIEDPTVTVDDDALVEPLYAPTLTVRQLRGLVDAGYLSVGEFDHAALDLAVKNTVVPKAATS</sequence>
<proteinExistence type="predicted"/>